<organism evidence="3 4">
    <name type="scientific">Bradyrhizobium diazoefficiens</name>
    <dbReference type="NCBI Taxonomy" id="1355477"/>
    <lineage>
        <taxon>Bacteria</taxon>
        <taxon>Pseudomonadati</taxon>
        <taxon>Pseudomonadota</taxon>
        <taxon>Alphaproteobacteria</taxon>
        <taxon>Hyphomicrobiales</taxon>
        <taxon>Nitrobacteraceae</taxon>
        <taxon>Bradyrhizobium</taxon>
    </lineage>
</organism>
<keyword evidence="1" id="KW-1133">Transmembrane helix</keyword>
<dbReference type="Proteomes" id="UP000063308">
    <property type="component" value="Chromosome"/>
</dbReference>
<feature type="chain" id="PRO_5002414397" description="Peptidase M28 domain-containing protein" evidence="2">
    <location>
        <begin position="20"/>
        <end position="513"/>
    </location>
</feature>
<sequence>MRLIFIATMAVLMVGQAAAKDVLSGASLYADVARYESFGLHRFGSPGDRATADWIAGEMKQAGFEVSFQPVVLGRQYVVEQASAEASGTSIEATPFWWPPEDKASFHLSALLAREGDVAGKILWLELPFDRGAYLGPAHRAAIAEAAARKPAAILLTIGNPADDRFAYNVTQEDVPWPVPVMVVGARSRATFERAIASGEPVTFDVKGHYERDVAGRNVIAETGAGRGPTIVVSTPMTGWYSCVCERGPGIANFLALARTVAAEKWPAHLVFIATAGHEIGHGGMELFLKHGAPAPKDTLAWIHFGSSNACYGFAEGARTERPEEERYLVLSKSAVALTDEAFAGVAAKRLVTEKQAVGELRDVHAAGYPNFLGMAGRHRTFHTPSDDLGATGPEILEPVARAFVDAARKIVERGDAAIASVQVASVLIVVAARLVVLAGLWLIVALLAVALIVILLRLLLIDLRVIERAAGRTRRRIARTGVAAVGRVDVIVVLRHVAAGGLRRRRQIHGIA</sequence>
<proteinExistence type="predicted"/>
<keyword evidence="1" id="KW-0472">Membrane</keyword>
<keyword evidence="1" id="KW-0812">Transmembrane</keyword>
<dbReference type="SUPFAM" id="SSF53187">
    <property type="entry name" value="Zn-dependent exopeptidases"/>
    <property type="match status" value="1"/>
</dbReference>
<keyword evidence="2" id="KW-0732">Signal</keyword>
<evidence type="ECO:0008006" key="5">
    <source>
        <dbReference type="Google" id="ProtNLM"/>
    </source>
</evidence>
<dbReference type="EMBL" id="AP014685">
    <property type="protein sequence ID" value="BAR54620.1"/>
    <property type="molecule type" value="Genomic_DNA"/>
</dbReference>
<dbReference type="Gene3D" id="3.40.630.10">
    <property type="entry name" value="Zn peptidases"/>
    <property type="match status" value="1"/>
</dbReference>
<protein>
    <recommendedName>
        <fullName evidence="5">Peptidase M28 domain-containing protein</fullName>
    </recommendedName>
</protein>
<feature type="transmembrane region" description="Helical" evidence="1">
    <location>
        <begin position="435"/>
        <end position="461"/>
    </location>
</feature>
<dbReference type="Gene3D" id="3.50.30.30">
    <property type="match status" value="1"/>
</dbReference>
<evidence type="ECO:0000256" key="2">
    <source>
        <dbReference type="SAM" id="SignalP"/>
    </source>
</evidence>
<name>A0A0E3VSW5_9BRAD</name>
<feature type="signal peptide" evidence="2">
    <location>
        <begin position="1"/>
        <end position="19"/>
    </location>
</feature>
<gene>
    <name evidence="3" type="ORF">NK6_1436</name>
</gene>
<accession>A0A0E3VSW5</accession>
<evidence type="ECO:0000313" key="4">
    <source>
        <dbReference type="Proteomes" id="UP000063308"/>
    </source>
</evidence>
<reference evidence="3 4" key="1">
    <citation type="submission" date="2014-11" db="EMBL/GenBank/DDBJ databases">
        <title>Symbiosis island explosion on the genome of extra-slow-growing strains of soybean bradyrhizobia with massive insertion sequences.</title>
        <authorList>
            <person name="Iida T."/>
            <person name="Minamisawa K."/>
        </authorList>
    </citation>
    <scope>NUCLEOTIDE SEQUENCE [LARGE SCALE GENOMIC DNA]</scope>
    <source>
        <strain evidence="3 4">NK6</strain>
    </source>
</reference>
<evidence type="ECO:0000256" key="1">
    <source>
        <dbReference type="SAM" id="Phobius"/>
    </source>
</evidence>
<evidence type="ECO:0000313" key="3">
    <source>
        <dbReference type="EMBL" id="BAR54620.1"/>
    </source>
</evidence>
<dbReference type="AlphaFoldDB" id="A0A0E3VSW5"/>